<feature type="domain" description="Alpha-D-phosphohexomutase alpha/beta/alpha" evidence="8">
    <location>
        <begin position="323"/>
        <end position="447"/>
    </location>
</feature>
<proteinExistence type="inferred from homology"/>
<dbReference type="Proteomes" id="UP000077266">
    <property type="component" value="Unassembled WGS sequence"/>
</dbReference>
<dbReference type="PRINTS" id="PR00509">
    <property type="entry name" value="PGMPMM"/>
</dbReference>
<dbReference type="EMBL" id="KV426088">
    <property type="protein sequence ID" value="KZV88857.1"/>
    <property type="molecule type" value="Genomic_DNA"/>
</dbReference>
<evidence type="ECO:0000256" key="1">
    <source>
        <dbReference type="ARBA" id="ARBA00010231"/>
    </source>
</evidence>
<dbReference type="InterPro" id="IPR005846">
    <property type="entry name" value="A-D-PHexomutase_a/b/a-III"/>
</dbReference>
<dbReference type="CDD" id="cd05799">
    <property type="entry name" value="PGM2"/>
    <property type="match status" value="1"/>
</dbReference>
<evidence type="ECO:0000256" key="3">
    <source>
        <dbReference type="ARBA" id="ARBA00022723"/>
    </source>
</evidence>
<dbReference type="InterPro" id="IPR016055">
    <property type="entry name" value="A-D-PHexomutase_a/b/a-I/II/III"/>
</dbReference>
<keyword evidence="2" id="KW-0597">Phosphoprotein</keyword>
<keyword evidence="10" id="KW-1185">Reference proteome</keyword>
<dbReference type="InterPro" id="IPR036900">
    <property type="entry name" value="A-D-PHexomutase_C_sf"/>
</dbReference>
<dbReference type="InterPro" id="IPR005844">
    <property type="entry name" value="A-D-PHexomutase_a/b/a-I"/>
</dbReference>
<keyword evidence="3" id="KW-0479">Metal-binding</keyword>
<feature type="domain" description="Alpha-D-phosphohexomutase alpha/beta/alpha" evidence="7">
    <location>
        <begin position="223"/>
        <end position="314"/>
    </location>
</feature>
<gene>
    <name evidence="9" type="ORF">EXIGLDRAFT_678503</name>
</gene>
<evidence type="ECO:0000256" key="5">
    <source>
        <dbReference type="ARBA" id="ARBA00023235"/>
    </source>
</evidence>
<dbReference type="InParanoid" id="A0A165FEF6"/>
<dbReference type="AlphaFoldDB" id="A0A165FEF6"/>
<feature type="domain" description="Alpha-D-phosphohexomutase alpha/beta/alpha" evidence="6">
    <location>
        <begin position="46"/>
        <end position="183"/>
    </location>
</feature>
<evidence type="ECO:0000259" key="7">
    <source>
        <dbReference type="Pfam" id="PF02879"/>
    </source>
</evidence>
<evidence type="ECO:0000256" key="2">
    <source>
        <dbReference type="ARBA" id="ARBA00022553"/>
    </source>
</evidence>
<dbReference type="Pfam" id="PF02878">
    <property type="entry name" value="PGM_PMM_I"/>
    <property type="match status" value="1"/>
</dbReference>
<dbReference type="GO" id="GO:0005634">
    <property type="term" value="C:nucleus"/>
    <property type="evidence" value="ECO:0007669"/>
    <property type="project" value="TreeGrafter"/>
</dbReference>
<dbReference type="FunCoup" id="A0A165FEF6">
    <property type="interactions" value="234"/>
</dbReference>
<dbReference type="InterPro" id="IPR005841">
    <property type="entry name" value="Alpha-D-phosphohexomutase_SF"/>
</dbReference>
<comment type="similarity">
    <text evidence="1">Belongs to the phosphohexose mutase family.</text>
</comment>
<evidence type="ECO:0000313" key="10">
    <source>
        <dbReference type="Proteomes" id="UP000077266"/>
    </source>
</evidence>
<evidence type="ECO:0000259" key="8">
    <source>
        <dbReference type="Pfam" id="PF02880"/>
    </source>
</evidence>
<organism evidence="9 10">
    <name type="scientific">Exidia glandulosa HHB12029</name>
    <dbReference type="NCBI Taxonomy" id="1314781"/>
    <lineage>
        <taxon>Eukaryota</taxon>
        <taxon>Fungi</taxon>
        <taxon>Dikarya</taxon>
        <taxon>Basidiomycota</taxon>
        <taxon>Agaricomycotina</taxon>
        <taxon>Agaricomycetes</taxon>
        <taxon>Auriculariales</taxon>
        <taxon>Exidiaceae</taxon>
        <taxon>Exidia</taxon>
    </lineage>
</organism>
<reference evidence="9 10" key="1">
    <citation type="journal article" date="2016" name="Mol. Biol. Evol.">
        <title>Comparative Genomics of Early-Diverging Mushroom-Forming Fungi Provides Insights into the Origins of Lignocellulose Decay Capabilities.</title>
        <authorList>
            <person name="Nagy L.G."/>
            <person name="Riley R."/>
            <person name="Tritt A."/>
            <person name="Adam C."/>
            <person name="Daum C."/>
            <person name="Floudas D."/>
            <person name="Sun H."/>
            <person name="Yadav J.S."/>
            <person name="Pangilinan J."/>
            <person name="Larsson K.H."/>
            <person name="Matsuura K."/>
            <person name="Barry K."/>
            <person name="Labutti K."/>
            <person name="Kuo R."/>
            <person name="Ohm R.A."/>
            <person name="Bhattacharya S.S."/>
            <person name="Shirouzu T."/>
            <person name="Yoshinaga Y."/>
            <person name="Martin F.M."/>
            <person name="Grigoriev I.V."/>
            <person name="Hibbett D.S."/>
        </authorList>
    </citation>
    <scope>NUCLEOTIDE SEQUENCE [LARGE SCALE GENOMIC DNA]</scope>
    <source>
        <strain evidence="9 10">HHB12029</strain>
    </source>
</reference>
<evidence type="ECO:0000256" key="4">
    <source>
        <dbReference type="ARBA" id="ARBA00022842"/>
    </source>
</evidence>
<dbReference type="Pfam" id="PF02880">
    <property type="entry name" value="PGM_PMM_III"/>
    <property type="match status" value="1"/>
</dbReference>
<dbReference type="STRING" id="1314781.A0A165FEF6"/>
<dbReference type="OrthoDB" id="8300170at2759"/>
<accession>A0A165FEF6</accession>
<dbReference type="Pfam" id="PF02879">
    <property type="entry name" value="PGM_PMM_II"/>
    <property type="match status" value="1"/>
</dbReference>
<dbReference type="GO" id="GO:0046872">
    <property type="term" value="F:metal ion binding"/>
    <property type="evidence" value="ECO:0007669"/>
    <property type="project" value="UniProtKB-KW"/>
</dbReference>
<dbReference type="SUPFAM" id="SSF53738">
    <property type="entry name" value="Phosphoglucomutase, first 3 domains"/>
    <property type="match status" value="3"/>
</dbReference>
<dbReference type="Gene3D" id="3.40.120.10">
    <property type="entry name" value="Alpha-D-Glucose-1,6-Bisphosphate, subunit A, domain 3"/>
    <property type="match status" value="3"/>
</dbReference>
<name>A0A165FEF6_EXIGL</name>
<evidence type="ECO:0000313" key="9">
    <source>
        <dbReference type="EMBL" id="KZV88857.1"/>
    </source>
</evidence>
<dbReference type="PANTHER" id="PTHR45745">
    <property type="entry name" value="PHOSPHOMANNOMUTASE 45A"/>
    <property type="match status" value="1"/>
</dbReference>
<sequence length="587" mass="64907">MSEASIEQLVQDWLRLDRDPASRKLVEDLWRAGDSKTLERYMRPRLEFGTAGLRGPMRAGWAGLNDLMVVQTCQGMGRYAANVIDNALTRGVVIGHDHRHNSRRWAEMAAESFSKQGYQVFLLRGLSFTPLVPFGVTHLRAAIGCMITASHNPGEDNGIKLYWENAVQIISPHDEGIAAAILQSLEPASWELLPTTPLVDHTSRVHDAYFTGVLPELMRPLGTSRTPLRIVHTSLHGVAEPFMRRAFALLGDSVEVFSVPQQSKPDPDFPTTPFPNPEEKGTLDLAISYADQLGVSCVYANDPDADRFSVAEKVGSEWKILTGNEVGVLLAATILHWHKEERRDISKVYMITTVVSSKMLQFMAEEEGFSYAECLTGFKNIGNLAGELEQAGHTVLFSYEEALGYAVSTHIKDKDGISTALVFAQLMLKAQQGFSLRAQLDALYAKYGYFVSSNGSVRCESASIQHIFAQLRYSGPEEQAVVYNDQALRYPEQLAGLAVTRIIDRTLGYDSAQATAASQLGTQAGQMVQFHASTRQFQIFLTIRASGTEPKVKYYLEGKSAVENKSDLDALVKSVAHEIVSKWLLVV</sequence>
<dbReference type="GO" id="GO:0006166">
    <property type="term" value="P:purine ribonucleoside salvage"/>
    <property type="evidence" value="ECO:0007669"/>
    <property type="project" value="TreeGrafter"/>
</dbReference>
<dbReference type="InterPro" id="IPR005845">
    <property type="entry name" value="A-D-PHexomutase_a/b/a-II"/>
</dbReference>
<dbReference type="SUPFAM" id="SSF55957">
    <property type="entry name" value="Phosphoglucomutase, C-terminal domain"/>
    <property type="match status" value="1"/>
</dbReference>
<keyword evidence="5" id="KW-0413">Isomerase</keyword>
<protein>
    <submittedName>
        <fullName evidence="9">Phosphoglucomutase, first 3 domain-containing protein</fullName>
    </submittedName>
</protein>
<dbReference type="GO" id="GO:0008973">
    <property type="term" value="F:phosphopentomutase activity"/>
    <property type="evidence" value="ECO:0007669"/>
    <property type="project" value="TreeGrafter"/>
</dbReference>
<dbReference type="GO" id="GO:0005975">
    <property type="term" value="P:carbohydrate metabolic process"/>
    <property type="evidence" value="ECO:0007669"/>
    <property type="project" value="InterPro"/>
</dbReference>
<evidence type="ECO:0000259" key="6">
    <source>
        <dbReference type="Pfam" id="PF02878"/>
    </source>
</evidence>
<dbReference type="PANTHER" id="PTHR45745:SF1">
    <property type="entry name" value="PHOSPHOGLUCOMUTASE 2B-RELATED"/>
    <property type="match status" value="1"/>
</dbReference>
<keyword evidence="4" id="KW-0460">Magnesium</keyword>